<dbReference type="eggNOG" id="ENOG503254G">
    <property type="taxonomic scope" value="Bacteria"/>
</dbReference>
<proteinExistence type="predicted"/>
<evidence type="ECO:0008006" key="4">
    <source>
        <dbReference type="Google" id="ProtNLM"/>
    </source>
</evidence>
<feature type="transmembrane region" description="Helical" evidence="1">
    <location>
        <begin position="49"/>
        <end position="65"/>
    </location>
</feature>
<evidence type="ECO:0000313" key="3">
    <source>
        <dbReference type="Proteomes" id="UP000028542"/>
    </source>
</evidence>
<dbReference type="Gene3D" id="1.10.287.910">
    <property type="entry name" value="bacterial mercury transporter, merf"/>
    <property type="match status" value="1"/>
</dbReference>
<keyword evidence="3" id="KW-1185">Reference proteome</keyword>
<dbReference type="RefSeq" id="WP_035130367.1">
    <property type="nucleotide sequence ID" value="NZ_JPMD01000005.1"/>
</dbReference>
<dbReference type="Proteomes" id="UP000028542">
    <property type="component" value="Unassembled WGS sequence"/>
</dbReference>
<evidence type="ECO:0000256" key="1">
    <source>
        <dbReference type="SAM" id="Phobius"/>
    </source>
</evidence>
<protein>
    <recommendedName>
        <fullName evidence="4">Mercuric transport protein MerT</fullName>
    </recommendedName>
</protein>
<reference evidence="2 3" key="1">
    <citation type="submission" date="2014-07" db="EMBL/GenBank/DDBJ databases">
        <title>Draft genome of Clostridium sulfidigenes 113A isolated from sediments associated with methane hydrate from Krishna Godavari basin.</title>
        <authorList>
            <person name="Honkalas V.S."/>
            <person name="Dabir A.P."/>
            <person name="Arora P."/>
            <person name="Dhakephalkar P.K."/>
        </authorList>
    </citation>
    <scope>NUCLEOTIDE SEQUENCE [LARGE SCALE GENOMIC DNA]</scope>
    <source>
        <strain evidence="2 3">113A</strain>
    </source>
</reference>
<keyword evidence="1" id="KW-1133">Transmembrane helix</keyword>
<keyword evidence="1" id="KW-0472">Membrane</keyword>
<accession>A0A084JGI8</accession>
<organism evidence="2 3">
    <name type="scientific">Clostridium sulfidigenes</name>
    <dbReference type="NCBI Taxonomy" id="318464"/>
    <lineage>
        <taxon>Bacteria</taxon>
        <taxon>Bacillati</taxon>
        <taxon>Bacillota</taxon>
        <taxon>Clostridia</taxon>
        <taxon>Eubacteriales</taxon>
        <taxon>Clostridiaceae</taxon>
        <taxon>Clostridium</taxon>
    </lineage>
</organism>
<dbReference type="AlphaFoldDB" id="A0A084JGI8"/>
<dbReference type="STRING" id="318464.IO99_03695"/>
<feature type="transmembrane region" description="Helical" evidence="1">
    <location>
        <begin position="12"/>
        <end position="43"/>
    </location>
</feature>
<sequence>MNEKILGVGSIIVSFLASICCVGIPLLSVLGLSGLGLAFVPIISRYKNIFMILTALMLGMAHYLMAKNKNTSKSTRIILWTSTIISVGFITYSYLLER</sequence>
<comment type="caution">
    <text evidence="2">The sequence shown here is derived from an EMBL/GenBank/DDBJ whole genome shotgun (WGS) entry which is preliminary data.</text>
</comment>
<keyword evidence="1" id="KW-0812">Transmembrane</keyword>
<gene>
    <name evidence="2" type="ORF">IO99_03695</name>
</gene>
<name>A0A084JGI8_9CLOT</name>
<dbReference type="EMBL" id="JPMD01000005">
    <property type="protein sequence ID" value="KEZ88072.1"/>
    <property type="molecule type" value="Genomic_DNA"/>
</dbReference>
<feature type="transmembrane region" description="Helical" evidence="1">
    <location>
        <begin position="77"/>
        <end position="95"/>
    </location>
</feature>
<evidence type="ECO:0000313" key="2">
    <source>
        <dbReference type="EMBL" id="KEZ88072.1"/>
    </source>
</evidence>